<keyword evidence="2" id="KW-1185">Reference proteome</keyword>
<dbReference type="AlphaFoldDB" id="A0ABD5Y5G1"/>
<dbReference type="EMBL" id="JBHTAS010000001">
    <property type="protein sequence ID" value="MFC7139614.1"/>
    <property type="molecule type" value="Genomic_DNA"/>
</dbReference>
<dbReference type="RefSeq" id="WP_274325198.1">
    <property type="nucleotide sequence ID" value="NZ_CP118158.1"/>
</dbReference>
<evidence type="ECO:0000313" key="1">
    <source>
        <dbReference type="EMBL" id="MFC7139614.1"/>
    </source>
</evidence>
<sequence length="153" mass="16981">MTTTEDNEAVARRIFEDVWQNHDYDVIDEVVAEDYVLHDPSIPEDAGWPRGREGYRLMAEMGSGIIDGPLEIEQLLAAGDHVVIRWKQTGTHVGEMGGIEPTNEEVTITGIEIDRFEDGQLAETWQEVGMIPMLVQTGAISADVFAPEEPADD</sequence>
<evidence type="ECO:0000313" key="2">
    <source>
        <dbReference type="Proteomes" id="UP001596432"/>
    </source>
</evidence>
<dbReference type="InterPro" id="IPR009959">
    <property type="entry name" value="Cyclase_SnoaL-like"/>
</dbReference>
<dbReference type="GeneID" id="78819872"/>
<dbReference type="PANTHER" id="PTHR38436">
    <property type="entry name" value="POLYKETIDE CYCLASE SNOAL-LIKE DOMAIN"/>
    <property type="match status" value="1"/>
</dbReference>
<protein>
    <submittedName>
        <fullName evidence="1">Ester cyclase</fullName>
    </submittedName>
</protein>
<dbReference type="Proteomes" id="UP001596432">
    <property type="component" value="Unassembled WGS sequence"/>
</dbReference>
<dbReference type="SUPFAM" id="SSF54427">
    <property type="entry name" value="NTF2-like"/>
    <property type="match status" value="1"/>
</dbReference>
<organism evidence="1 2">
    <name type="scientific">Halosimplex aquaticum</name>
    <dbReference type="NCBI Taxonomy" id="3026162"/>
    <lineage>
        <taxon>Archaea</taxon>
        <taxon>Methanobacteriati</taxon>
        <taxon>Methanobacteriota</taxon>
        <taxon>Stenosarchaea group</taxon>
        <taxon>Halobacteria</taxon>
        <taxon>Halobacteriales</taxon>
        <taxon>Haloarculaceae</taxon>
        <taxon>Halosimplex</taxon>
    </lineage>
</organism>
<dbReference type="Gene3D" id="3.10.450.50">
    <property type="match status" value="1"/>
</dbReference>
<name>A0ABD5Y5G1_9EURY</name>
<accession>A0ABD5Y5G1</accession>
<dbReference type="PANTHER" id="PTHR38436:SF1">
    <property type="entry name" value="ESTER CYCLASE"/>
    <property type="match status" value="1"/>
</dbReference>
<gene>
    <name evidence="1" type="ORF">ACFQMA_07150</name>
</gene>
<dbReference type="Pfam" id="PF07366">
    <property type="entry name" value="SnoaL"/>
    <property type="match status" value="1"/>
</dbReference>
<proteinExistence type="predicted"/>
<dbReference type="InterPro" id="IPR032710">
    <property type="entry name" value="NTF2-like_dom_sf"/>
</dbReference>
<reference evidence="1 2" key="1">
    <citation type="journal article" date="2019" name="Int. J. Syst. Evol. Microbiol.">
        <title>The Global Catalogue of Microorganisms (GCM) 10K type strain sequencing project: providing services to taxonomists for standard genome sequencing and annotation.</title>
        <authorList>
            <consortium name="The Broad Institute Genomics Platform"/>
            <consortium name="The Broad Institute Genome Sequencing Center for Infectious Disease"/>
            <person name="Wu L."/>
            <person name="Ma J."/>
        </authorList>
    </citation>
    <scope>NUCLEOTIDE SEQUENCE [LARGE SCALE GENOMIC DNA]</scope>
    <source>
        <strain evidence="1 2">XZYJT29</strain>
    </source>
</reference>
<comment type="caution">
    <text evidence="1">The sequence shown here is derived from an EMBL/GenBank/DDBJ whole genome shotgun (WGS) entry which is preliminary data.</text>
</comment>